<sequence>MRISLLTRNHFLSARPFYAASEKNSDQYRSMGNPLLFSYETKEQNMKSVYKPLFDRHKLVVAVATTSLILSGCALEGDDGQKGEPGNQGRAGTPAFAPATLFVASNSSTDKAVRVRNETFGLLNTYETGGNEGIVVSSAGAIIQADDSGTNGRIITACNAFDRTTSGPSYAISGTNTGLVNPKGVETIPNLGLTLVANNGQSNILIFGSAASGDVAPFATLGLTNDAWDLTYDGKTDTLFVALVDGSVAVFDRFAENEGQGGITRLFWIEDADGEVSVNLHGIDYDAVTDSLVVSDVGQASSADDGKLYVLQNASSIASGTVKAATTWKGSETRLGNPVDLQITGTDVRIAEKANAGGAVLVYRNIFEAAGGNVAPDVIYDTPAPESIAVVSEQLSPVGATDVVNSQLSYQLLATSNPAPGSRTSGAIFSVDRNVAQLETVFDTTQDSIENITLDRQGTAYVNFNNTVNGPGIAVFGAIVERDEADPQLDRIIQGDNTQLISPKGIELADDLGLLIVSDTGTQSILAFSACAAGNATPIEIDTGGIAPWDSDYAPSVDTLFVALTNGTIAAYDKFSQTLGAGGPSRTIEPANTVNFHGIRYDQISDTLIVTDVGSAQDNSDGAILTIPQASNVSGPAAVGKRVTSPSPTGLLGSSPDESILGNPVDIAFDGKDLFVAEKANDSIQVYRDFLTDPSVNGVTAPTDTIAATKPESLILSIKR</sequence>
<dbReference type="HOGENOM" id="CLU_390167_0_0_6"/>
<accession>E4PS64</accession>
<dbReference type="AlphaFoldDB" id="E4PS64"/>
<evidence type="ECO:0000313" key="2">
    <source>
        <dbReference type="Proteomes" id="UP000007077"/>
    </source>
</evidence>
<geneLocation type="plasmid" evidence="1 2">
    <name>pHP-187</name>
</geneLocation>
<reference evidence="1 2" key="1">
    <citation type="journal article" date="2010" name="Stand. Genomic Sci.">
        <title>Complete genome sequence of Marinobacter adhaerens type strain (HP15), a diatom-interacting marine microorganism.</title>
        <authorList>
            <person name="Gardes A."/>
            <person name="Kaeppel E."/>
            <person name="Shehzad A."/>
            <person name="Seebah S."/>
            <person name="Teeling H."/>
            <person name="Yarza P."/>
            <person name="Glockner F.O."/>
            <person name="Grossart H.P."/>
            <person name="Ullrich M.S."/>
        </authorList>
    </citation>
    <scope>NUCLEOTIDE SEQUENCE [LARGE SCALE GENOMIC DNA]</scope>
    <source>
        <strain evidence="2">DSM 23420 / HP15</strain>
        <plasmid evidence="2">Plasmid pHP-187</plasmid>
    </source>
</reference>
<name>E4PS64_MARAH</name>
<dbReference type="SUPFAM" id="SSF63829">
    <property type="entry name" value="Calcium-dependent phosphotriesterase"/>
    <property type="match status" value="1"/>
</dbReference>
<reference evidence="2" key="2">
    <citation type="submission" date="2010-02" db="EMBL/GenBank/DDBJ databases">
        <title>Complete genome sequence of Marinobacter adhaerens type strain (HP15).</title>
        <authorList>
            <person name="Gaerdes A.A.M."/>
            <person name="Kaeppel E."/>
            <person name="Shezad A."/>
            <person name="Seebah S."/>
            <person name="Teeling H."/>
            <person name="Yarza P."/>
            <person name="Gloeckner F.O."/>
            <person name="Ullrich M.S."/>
        </authorList>
    </citation>
    <scope>NUCLEOTIDE SEQUENCE [LARGE SCALE GENOMIC DNA]</scope>
    <source>
        <strain evidence="2">DSM 23420 / HP15</strain>
        <plasmid evidence="2">Plasmid pHP-187</plasmid>
    </source>
</reference>
<proteinExistence type="predicted"/>
<dbReference type="EMBL" id="CP001980">
    <property type="protein sequence ID" value="ADQ00099.1"/>
    <property type="molecule type" value="Genomic_DNA"/>
</dbReference>
<protein>
    <submittedName>
        <fullName evidence="1">Serine-rich repeat containing protein</fullName>
    </submittedName>
</protein>
<dbReference type="PATRIC" id="fig|225937.3.peg.4325"/>
<dbReference type="KEGG" id="mad:HP15_p187g102"/>
<keyword evidence="1" id="KW-0614">Plasmid</keyword>
<organism evidence="1 2">
    <name type="scientific">Marinobacter adhaerens (strain DSM 23420 / HP15)</name>
    <dbReference type="NCBI Taxonomy" id="225937"/>
    <lineage>
        <taxon>Bacteria</taxon>
        <taxon>Pseudomonadati</taxon>
        <taxon>Pseudomonadota</taxon>
        <taxon>Gammaproteobacteria</taxon>
        <taxon>Pseudomonadales</taxon>
        <taxon>Marinobacteraceae</taxon>
        <taxon>Marinobacter</taxon>
    </lineage>
</organism>
<evidence type="ECO:0000313" key="1">
    <source>
        <dbReference type="EMBL" id="ADQ00099.1"/>
    </source>
</evidence>
<dbReference type="Proteomes" id="UP000007077">
    <property type="component" value="Plasmid pHP-187"/>
</dbReference>
<dbReference type="SUPFAM" id="SSF63825">
    <property type="entry name" value="YWTD domain"/>
    <property type="match status" value="1"/>
</dbReference>
<gene>
    <name evidence="1" type="ordered locus">HP15_p187g102</name>
</gene>